<keyword evidence="2" id="KW-1185">Reference proteome</keyword>
<dbReference type="AlphaFoldDB" id="A0A433A397"/>
<proteinExistence type="predicted"/>
<protein>
    <submittedName>
        <fullName evidence="1">Uncharacterized protein</fullName>
    </submittedName>
</protein>
<gene>
    <name evidence="1" type="ORF">BC936DRAFT_140867</name>
</gene>
<organism evidence="1 2">
    <name type="scientific">Jimgerdemannia flammicorona</name>
    <dbReference type="NCBI Taxonomy" id="994334"/>
    <lineage>
        <taxon>Eukaryota</taxon>
        <taxon>Fungi</taxon>
        <taxon>Fungi incertae sedis</taxon>
        <taxon>Mucoromycota</taxon>
        <taxon>Mucoromycotina</taxon>
        <taxon>Endogonomycetes</taxon>
        <taxon>Endogonales</taxon>
        <taxon>Endogonaceae</taxon>
        <taxon>Jimgerdemannia</taxon>
    </lineage>
</organism>
<sequence>MSIERRSEKIDIVELGGAQTIYIVIPDMVFSSLNEFGRGRPYFINANPYKSAREAGRRCLRSRCKVGAEPLLTRLEVYNKSNIQSSVSANENPRIRPLHPSDTPTPIPKILTVKEHVHGFGFLAVIPNDDARASNDLAGVALAVDLAEAGPLAELLSVRNLDQVDIVLGAEGLDELDILLLRACLDKDRQMGLAPIWRR</sequence>
<comment type="caution">
    <text evidence="1">The sequence shown here is derived from an EMBL/GenBank/DDBJ whole genome shotgun (WGS) entry which is preliminary data.</text>
</comment>
<dbReference type="EMBL" id="RBNI01018119">
    <property type="protein sequence ID" value="RUO97168.1"/>
    <property type="molecule type" value="Genomic_DNA"/>
</dbReference>
<dbReference type="OrthoDB" id="10672580at2759"/>
<accession>A0A433A397</accession>
<reference evidence="1 2" key="1">
    <citation type="journal article" date="2018" name="New Phytol.">
        <title>Phylogenomics of Endogonaceae and evolution of mycorrhizas within Mucoromycota.</title>
        <authorList>
            <person name="Chang Y."/>
            <person name="Desiro A."/>
            <person name="Na H."/>
            <person name="Sandor L."/>
            <person name="Lipzen A."/>
            <person name="Clum A."/>
            <person name="Barry K."/>
            <person name="Grigoriev I.V."/>
            <person name="Martin F.M."/>
            <person name="Stajich J.E."/>
            <person name="Smith M.E."/>
            <person name="Bonito G."/>
            <person name="Spatafora J.W."/>
        </authorList>
    </citation>
    <scope>NUCLEOTIDE SEQUENCE [LARGE SCALE GENOMIC DNA]</scope>
    <source>
        <strain evidence="1 2">GMNB39</strain>
    </source>
</reference>
<dbReference type="Proteomes" id="UP000268093">
    <property type="component" value="Unassembled WGS sequence"/>
</dbReference>
<evidence type="ECO:0000313" key="1">
    <source>
        <dbReference type="EMBL" id="RUO97168.1"/>
    </source>
</evidence>
<name>A0A433A397_9FUNG</name>
<evidence type="ECO:0000313" key="2">
    <source>
        <dbReference type="Proteomes" id="UP000268093"/>
    </source>
</evidence>